<feature type="chain" id="PRO_5014720415" evidence="1">
    <location>
        <begin position="26"/>
        <end position="198"/>
    </location>
</feature>
<reference evidence="2 3" key="1">
    <citation type="submission" date="2017-11" db="EMBL/GenBank/DDBJ databases">
        <title>Complete genome of Rhizobium leguminosarum Norway, an ineffective micro-symbiont.</title>
        <authorList>
            <person name="Hoffrichter A."/>
            <person name="Liang J."/>
            <person name="Brachmann A."/>
            <person name="Marin M."/>
        </authorList>
    </citation>
    <scope>NUCLEOTIDE SEQUENCE [LARGE SCALE GENOMIC DNA]</scope>
    <source>
        <strain evidence="2 3">Norway</strain>
        <plasmid evidence="3">Plasmid prln3</plasmid>
    </source>
</reference>
<keyword evidence="1" id="KW-0732">Signal</keyword>
<dbReference type="Proteomes" id="UP000238523">
    <property type="component" value="Plasmid pRLN3"/>
</dbReference>
<dbReference type="EMBL" id="CP025015">
    <property type="protein sequence ID" value="AUW47550.1"/>
    <property type="molecule type" value="Genomic_DNA"/>
</dbReference>
<organism evidence="2 3">
    <name type="scientific">Rhizobium leguminosarum</name>
    <dbReference type="NCBI Taxonomy" id="384"/>
    <lineage>
        <taxon>Bacteria</taxon>
        <taxon>Pseudomonadati</taxon>
        <taxon>Pseudomonadota</taxon>
        <taxon>Alphaproteobacteria</taxon>
        <taxon>Hyphomicrobiales</taxon>
        <taxon>Rhizobiaceae</taxon>
        <taxon>Rhizobium/Agrobacterium group</taxon>
        <taxon>Rhizobium</taxon>
    </lineage>
</organism>
<accession>A0A2K9ZH84</accession>
<proteinExistence type="predicted"/>
<gene>
    <name evidence="2" type="ORF">CUJ84_pRLN3000431</name>
</gene>
<feature type="signal peptide" evidence="1">
    <location>
        <begin position="1"/>
        <end position="25"/>
    </location>
</feature>
<evidence type="ECO:0000313" key="2">
    <source>
        <dbReference type="EMBL" id="AUW47550.1"/>
    </source>
</evidence>
<keyword evidence="2" id="KW-0614">Plasmid</keyword>
<sequence>MHWISRLFATGAVFALASIPLDGFAQSVDANLAINRPDEASWRFLAYVAAPVAATPVKVLFETWASNEDTFTPHPIFPGAKGNPSCGQSGAVVAAAEIATPVASPKILSIPALQQLAPMGPVPHGSPDGSEEVRRNQAIFDYIVCNQLFTKAGLRSFYSTGRPISAPVGAMEVKADWVPADEVDSADDLNPSNWTSFG</sequence>
<evidence type="ECO:0000256" key="1">
    <source>
        <dbReference type="SAM" id="SignalP"/>
    </source>
</evidence>
<geneLocation type="plasmid" evidence="3">
    <name>prln3</name>
</geneLocation>
<dbReference type="AlphaFoldDB" id="A0A2K9ZH84"/>
<name>A0A2K9ZH84_RHILE</name>
<dbReference type="RefSeq" id="WP_199788878.1">
    <property type="nucleotide sequence ID" value="NZ_CP025015.1"/>
</dbReference>
<evidence type="ECO:0000313" key="3">
    <source>
        <dbReference type="Proteomes" id="UP000238523"/>
    </source>
</evidence>
<protein>
    <submittedName>
        <fullName evidence="2">Uncharacterized protein</fullName>
    </submittedName>
</protein>